<evidence type="ECO:0000256" key="1">
    <source>
        <dbReference type="SAM" id="MobiDB-lite"/>
    </source>
</evidence>
<name>A0A218XPD9_PUNGR</name>
<evidence type="ECO:0000313" key="3">
    <source>
        <dbReference type="Proteomes" id="UP000197138"/>
    </source>
</evidence>
<evidence type="ECO:0000313" key="2">
    <source>
        <dbReference type="EMBL" id="OWM87095.1"/>
    </source>
</evidence>
<organism evidence="2 3">
    <name type="scientific">Punica granatum</name>
    <name type="common">Pomegranate</name>
    <dbReference type="NCBI Taxonomy" id="22663"/>
    <lineage>
        <taxon>Eukaryota</taxon>
        <taxon>Viridiplantae</taxon>
        <taxon>Streptophyta</taxon>
        <taxon>Embryophyta</taxon>
        <taxon>Tracheophyta</taxon>
        <taxon>Spermatophyta</taxon>
        <taxon>Magnoliopsida</taxon>
        <taxon>eudicotyledons</taxon>
        <taxon>Gunneridae</taxon>
        <taxon>Pentapetalae</taxon>
        <taxon>rosids</taxon>
        <taxon>malvids</taxon>
        <taxon>Myrtales</taxon>
        <taxon>Lythraceae</taxon>
        <taxon>Punica</taxon>
    </lineage>
</organism>
<dbReference type="EMBL" id="MTKT01000855">
    <property type="protein sequence ID" value="OWM87095.1"/>
    <property type="molecule type" value="Genomic_DNA"/>
</dbReference>
<dbReference type="AlphaFoldDB" id="A0A218XPD9"/>
<gene>
    <name evidence="2" type="ORF">CDL15_Pgr005268</name>
</gene>
<dbReference type="Proteomes" id="UP000197138">
    <property type="component" value="Unassembled WGS sequence"/>
</dbReference>
<reference evidence="3" key="1">
    <citation type="journal article" date="2017" name="Plant J.">
        <title>The pomegranate (Punica granatum L.) genome and the genomics of punicalagin biosynthesis.</title>
        <authorList>
            <person name="Qin G."/>
            <person name="Xu C."/>
            <person name="Ming R."/>
            <person name="Tang H."/>
            <person name="Guyot R."/>
            <person name="Kramer E.M."/>
            <person name="Hu Y."/>
            <person name="Yi X."/>
            <person name="Qi Y."/>
            <person name="Xu X."/>
            <person name="Gao Z."/>
            <person name="Pan H."/>
            <person name="Jian J."/>
            <person name="Tian Y."/>
            <person name="Yue Z."/>
            <person name="Xu Y."/>
        </authorList>
    </citation>
    <scope>NUCLEOTIDE SEQUENCE [LARGE SCALE GENOMIC DNA]</scope>
    <source>
        <strain evidence="3">cv. Dabenzi</strain>
    </source>
</reference>
<accession>A0A218XPD9</accession>
<protein>
    <submittedName>
        <fullName evidence="2">Uncharacterized protein</fullName>
    </submittedName>
</protein>
<feature type="region of interest" description="Disordered" evidence="1">
    <location>
        <begin position="1"/>
        <end position="38"/>
    </location>
</feature>
<proteinExistence type="predicted"/>
<sequence>MGMSRKVVGTYSKWMTPEQESSRYVPEGDAPEQESSRDIPEGFAICTWRIPNEQHGSKAPTQWTCGVRGALLGGWYVAGKFKVGMDPKGTDPRVEK</sequence>
<comment type="caution">
    <text evidence="2">The sequence shown here is derived from an EMBL/GenBank/DDBJ whole genome shotgun (WGS) entry which is preliminary data.</text>
</comment>